<name>A0ABX8VPK9_9MYCO</name>
<keyword evidence="3" id="KW-1185">Reference proteome</keyword>
<protein>
    <recommendedName>
        <fullName evidence="4">DUF3311 domain-containing protein</fullName>
    </recommendedName>
</protein>
<evidence type="ECO:0000313" key="3">
    <source>
        <dbReference type="Proteomes" id="UP000825367"/>
    </source>
</evidence>
<evidence type="ECO:0008006" key="4">
    <source>
        <dbReference type="Google" id="ProtNLM"/>
    </source>
</evidence>
<keyword evidence="1" id="KW-0472">Membrane</keyword>
<evidence type="ECO:0000313" key="2">
    <source>
        <dbReference type="EMBL" id="QYL19642.1"/>
    </source>
</evidence>
<sequence>MRDILRGRWSLLWLLAPVALFLAPLPFVNHPYLLGPWLLGATVLTPLFVYLAARSDPVFRHHSSARDEHESR</sequence>
<feature type="transmembrane region" description="Helical" evidence="1">
    <location>
        <begin position="12"/>
        <end position="28"/>
    </location>
</feature>
<dbReference type="RefSeq" id="WP_071944701.1">
    <property type="nucleotide sequence ID" value="NZ_BAAAVX010000070.1"/>
</dbReference>
<evidence type="ECO:0000256" key="1">
    <source>
        <dbReference type="SAM" id="Phobius"/>
    </source>
</evidence>
<gene>
    <name evidence="2" type="ORF">K0O64_14810</name>
</gene>
<keyword evidence="1" id="KW-0812">Transmembrane</keyword>
<dbReference type="Proteomes" id="UP000825367">
    <property type="component" value="Chromosome"/>
</dbReference>
<feature type="transmembrane region" description="Helical" evidence="1">
    <location>
        <begin position="34"/>
        <end position="53"/>
    </location>
</feature>
<keyword evidence="1" id="KW-1133">Transmembrane helix</keyword>
<reference evidence="2 3" key="1">
    <citation type="submission" date="2021-07" db="EMBL/GenBank/DDBJ databases">
        <title>Whole genome sequencing of non-tuberculosis mycobacteria type-strains.</title>
        <authorList>
            <person name="Igarashi Y."/>
            <person name="Osugi A."/>
            <person name="Mitarai S."/>
        </authorList>
    </citation>
    <scope>NUCLEOTIDE SEQUENCE [LARGE SCALE GENOMIC DNA]</scope>
    <source>
        <strain evidence="2 3">JCM 16370</strain>
    </source>
</reference>
<organism evidence="2 3">
    <name type="scientific">Mycolicibacterium pallens</name>
    <dbReference type="NCBI Taxonomy" id="370524"/>
    <lineage>
        <taxon>Bacteria</taxon>
        <taxon>Bacillati</taxon>
        <taxon>Actinomycetota</taxon>
        <taxon>Actinomycetes</taxon>
        <taxon>Mycobacteriales</taxon>
        <taxon>Mycobacteriaceae</taxon>
        <taxon>Mycolicibacterium</taxon>
    </lineage>
</organism>
<dbReference type="EMBL" id="CP080333">
    <property type="protein sequence ID" value="QYL19642.1"/>
    <property type="molecule type" value="Genomic_DNA"/>
</dbReference>
<accession>A0ABX8VPK9</accession>
<proteinExistence type="predicted"/>